<protein>
    <submittedName>
        <fullName evidence="1">Uncharacterized protein</fullName>
    </submittedName>
</protein>
<dbReference type="KEGG" id="anf:AQPE_0149"/>
<accession>A0A5K7S3A0</accession>
<dbReference type="Proteomes" id="UP001193389">
    <property type="component" value="Chromosome"/>
</dbReference>
<gene>
    <name evidence="1" type="ORF">AQPE_0149</name>
</gene>
<reference evidence="1" key="1">
    <citation type="journal article" date="2020" name="Int. J. Syst. Evol. Microbiol.">
        <title>Aquipluma nitroreducens gen. nov. sp. nov., a novel facultatively anaerobic bacterium isolated from a freshwater lake.</title>
        <authorList>
            <person name="Watanabe M."/>
            <person name="Kojima H."/>
            <person name="Fukui M."/>
        </authorList>
    </citation>
    <scope>NUCLEOTIDE SEQUENCE</scope>
    <source>
        <strain evidence="1">MeG22</strain>
    </source>
</reference>
<dbReference type="EMBL" id="AP018694">
    <property type="protein sequence ID" value="BBE16012.1"/>
    <property type="molecule type" value="Genomic_DNA"/>
</dbReference>
<dbReference type="AlphaFoldDB" id="A0A5K7S3A0"/>
<keyword evidence="2" id="KW-1185">Reference proteome</keyword>
<proteinExistence type="predicted"/>
<evidence type="ECO:0000313" key="1">
    <source>
        <dbReference type="EMBL" id="BBE16012.1"/>
    </source>
</evidence>
<evidence type="ECO:0000313" key="2">
    <source>
        <dbReference type="Proteomes" id="UP001193389"/>
    </source>
</evidence>
<sequence length="38" mass="4516">MEINKTTFYIGYNAYLSDGYNSLAQKPIKKKQYWNQVP</sequence>
<organism evidence="1 2">
    <name type="scientific">Aquipluma nitroreducens</name>
    <dbReference type="NCBI Taxonomy" id="2010828"/>
    <lineage>
        <taxon>Bacteria</taxon>
        <taxon>Pseudomonadati</taxon>
        <taxon>Bacteroidota</taxon>
        <taxon>Bacteroidia</taxon>
        <taxon>Marinilabiliales</taxon>
        <taxon>Prolixibacteraceae</taxon>
        <taxon>Aquipluma</taxon>
    </lineage>
</organism>
<name>A0A5K7S3A0_9BACT</name>